<dbReference type="InterPro" id="IPR014031">
    <property type="entry name" value="Ketoacyl_synth_C"/>
</dbReference>
<sequence>MGSRIVITGEGIVCAIGTDKNTVAAALRANHGGIGQMRFLDSVLQELPVGEVKLSNGDLKTRLGIPVTDTISRTALLGIEAVRQALDQARLPKVKALRTVLISGTTVAGMDITEQRFASMINGSEDDECLKHHQCGSCTADIAGYFSVFSDFTTFSTACSSAANALILGAEMLKAGDADIVVAGGTEALSKFHLNGFNALMILDHQACRPFDADRAGLNLGEGAAYVVLEREEAALRRGATVDAWLAGYGNACDAYHQTASSPDDLGAQLSMRKALTMAQLRAEDIQWVHAHGTGTPNNDASETVAIRKVFAGAEPLVSSTKGFTGHTTSASGAVSTVISILAMQGNFVPANKGFHSVMANGFFPTMGLSGICLDHVMVNSFGFGGNDSTLILSSQSCGEDVVAMRGDEEIEVAASVVSKGVAALDDIKKFVKPMEVRRMGKLMKSTLLTSLQALAAAGLDEPEAIITGTEWGCLEYSERLLQQLTDDEDTLKPTYFMQSTHNTLSSLIAIHLRCHGFNSTFSQGGESMEWATYQARLLLRLGRCRSVLVGCHDESTPLFNILLQRMGQPARPDVCSEVQVLRLNERR</sequence>
<reference evidence="6" key="1">
    <citation type="journal article" date="2011" name="Stand. Genomic Sci.">
        <title>Non-contiguous finished genome sequence of the opportunistic oral pathogen Prevotella multisaccharivorax type strain (PPPA20).</title>
        <authorList>
            <person name="Pati A."/>
            <person name="Gronow S."/>
            <person name="Lu M."/>
            <person name="Lapidus A."/>
            <person name="Nolan M."/>
            <person name="Lucas S."/>
            <person name="Hammon N."/>
            <person name="Deshpande S."/>
            <person name="Cheng J.F."/>
            <person name="Tapia R."/>
            <person name="Han C."/>
            <person name="Goodwin L."/>
            <person name="Pitluck S."/>
            <person name="Liolios K."/>
            <person name="Pagani I."/>
            <person name="Mavromatis K."/>
            <person name="Mikhailova N."/>
            <person name="Huntemann M."/>
            <person name="Chen A."/>
            <person name="Palaniappan K."/>
            <person name="Land M."/>
            <person name="Hauser L."/>
            <person name="Detter J.C."/>
            <person name="Brambilla E.M."/>
            <person name="Rohde M."/>
            <person name="Goker M."/>
            <person name="Woyke T."/>
            <person name="Bristow J."/>
            <person name="Eisen J.A."/>
            <person name="Markowitz V."/>
            <person name="Hugenholtz P."/>
            <person name="Kyrpides N.C."/>
            <person name="Klenk H.P."/>
            <person name="Ivanova N."/>
        </authorList>
    </citation>
    <scope>NUCLEOTIDE SEQUENCE [LARGE SCALE GENOMIC DNA]</scope>
    <source>
        <strain evidence="6">DSM 17128</strain>
    </source>
</reference>
<dbReference type="CDD" id="cd00834">
    <property type="entry name" value="KAS_I_II"/>
    <property type="match status" value="1"/>
</dbReference>
<dbReference type="OrthoDB" id="9808669at2"/>
<comment type="similarity">
    <text evidence="1 3">Belongs to the thiolase-like superfamily. Beta-ketoacyl-ACP synthases family.</text>
</comment>
<name>F8N640_9BACT</name>
<evidence type="ECO:0000313" key="5">
    <source>
        <dbReference type="EMBL" id="EGN58213.1"/>
    </source>
</evidence>
<dbReference type="Proteomes" id="UP000002772">
    <property type="component" value="Unassembled WGS sequence"/>
</dbReference>
<dbReference type="Pfam" id="PF00109">
    <property type="entry name" value="ketoacyl-synt"/>
    <property type="match status" value="1"/>
</dbReference>
<dbReference type="SUPFAM" id="SSF53901">
    <property type="entry name" value="Thiolase-like"/>
    <property type="match status" value="3"/>
</dbReference>
<gene>
    <name evidence="5" type="ORF">Premu_2868</name>
</gene>
<dbReference type="Gene3D" id="3.40.47.10">
    <property type="match status" value="3"/>
</dbReference>
<proteinExistence type="inferred from homology"/>
<evidence type="ECO:0000256" key="1">
    <source>
        <dbReference type="ARBA" id="ARBA00008467"/>
    </source>
</evidence>
<evidence type="ECO:0000256" key="3">
    <source>
        <dbReference type="RuleBase" id="RU003694"/>
    </source>
</evidence>
<keyword evidence="6" id="KW-1185">Reference proteome</keyword>
<dbReference type="InterPro" id="IPR014030">
    <property type="entry name" value="Ketoacyl_synth_N"/>
</dbReference>
<dbReference type="Pfam" id="PF13723">
    <property type="entry name" value="Ketoacyl-synt_2"/>
    <property type="match status" value="1"/>
</dbReference>
<evidence type="ECO:0000256" key="2">
    <source>
        <dbReference type="ARBA" id="ARBA00022679"/>
    </source>
</evidence>
<dbReference type="InterPro" id="IPR000794">
    <property type="entry name" value="Beta-ketoacyl_synthase"/>
</dbReference>
<dbReference type="HOGENOM" id="CLU_000022_69_2_10"/>
<organism evidence="5 6">
    <name type="scientific">Hallella multisaccharivorax DSM 17128</name>
    <dbReference type="NCBI Taxonomy" id="688246"/>
    <lineage>
        <taxon>Bacteria</taxon>
        <taxon>Pseudomonadati</taxon>
        <taxon>Bacteroidota</taxon>
        <taxon>Bacteroidia</taxon>
        <taxon>Bacteroidales</taxon>
        <taxon>Prevotellaceae</taxon>
        <taxon>Hallella</taxon>
    </lineage>
</organism>
<dbReference type="EMBL" id="GL945017">
    <property type="protein sequence ID" value="EGN58213.1"/>
    <property type="molecule type" value="Genomic_DNA"/>
</dbReference>
<dbReference type="RefSeq" id="WP_007576268.1">
    <property type="nucleotide sequence ID" value="NZ_BPTS01000002.1"/>
</dbReference>
<evidence type="ECO:0000259" key="4">
    <source>
        <dbReference type="PROSITE" id="PS52004"/>
    </source>
</evidence>
<dbReference type="eggNOG" id="COG0304">
    <property type="taxonomic scope" value="Bacteria"/>
</dbReference>
<dbReference type="PROSITE" id="PS52004">
    <property type="entry name" value="KS3_2"/>
    <property type="match status" value="1"/>
</dbReference>
<accession>F8N640</accession>
<dbReference type="GO" id="GO:0004315">
    <property type="term" value="F:3-oxoacyl-[acyl-carrier-protein] synthase activity"/>
    <property type="evidence" value="ECO:0007669"/>
    <property type="project" value="UniProtKB-EC"/>
</dbReference>
<keyword evidence="2 3" id="KW-0808">Transferase</keyword>
<dbReference type="Pfam" id="PF02801">
    <property type="entry name" value="Ketoacyl-synt_C"/>
    <property type="match status" value="1"/>
</dbReference>
<dbReference type="PANTHER" id="PTHR11712">
    <property type="entry name" value="POLYKETIDE SYNTHASE-RELATED"/>
    <property type="match status" value="1"/>
</dbReference>
<dbReference type="STRING" id="688246.Premu_2868"/>
<dbReference type="PANTHER" id="PTHR11712:SF336">
    <property type="entry name" value="3-OXOACYL-[ACYL-CARRIER-PROTEIN] SYNTHASE, MITOCHONDRIAL"/>
    <property type="match status" value="1"/>
</dbReference>
<keyword evidence="5" id="KW-0012">Acyltransferase</keyword>
<dbReference type="InterPro" id="IPR016039">
    <property type="entry name" value="Thiolase-like"/>
</dbReference>
<feature type="domain" description="Ketosynthase family 3 (KS3)" evidence="4">
    <location>
        <begin position="1"/>
        <end position="395"/>
    </location>
</feature>
<dbReference type="SMART" id="SM00825">
    <property type="entry name" value="PKS_KS"/>
    <property type="match status" value="1"/>
</dbReference>
<dbReference type="AlphaFoldDB" id="F8N640"/>
<dbReference type="EC" id="2.3.1.41" evidence="5"/>
<dbReference type="GO" id="GO:0006633">
    <property type="term" value="P:fatty acid biosynthetic process"/>
    <property type="evidence" value="ECO:0007669"/>
    <property type="project" value="TreeGrafter"/>
</dbReference>
<dbReference type="InterPro" id="IPR020841">
    <property type="entry name" value="PKS_Beta-ketoAc_synthase_dom"/>
</dbReference>
<protein>
    <submittedName>
        <fullName evidence="5">Beta-ketoacyl-acyl-carrier-protein synthase I</fullName>
        <ecNumber evidence="5">2.3.1.41</ecNumber>
    </submittedName>
</protein>
<evidence type="ECO:0000313" key="6">
    <source>
        <dbReference type="Proteomes" id="UP000002772"/>
    </source>
</evidence>